<evidence type="ECO:0000259" key="2">
    <source>
        <dbReference type="Pfam" id="PF04235"/>
    </source>
</evidence>
<dbReference type="EMBL" id="CP117417">
    <property type="protein sequence ID" value="WCT79025.1"/>
    <property type="molecule type" value="Genomic_DNA"/>
</dbReference>
<feature type="transmembrane region" description="Helical" evidence="1">
    <location>
        <begin position="373"/>
        <end position="389"/>
    </location>
</feature>
<keyword evidence="1" id="KW-0812">Transmembrane</keyword>
<feature type="domain" description="DUF418" evidence="2">
    <location>
        <begin position="254"/>
        <end position="411"/>
    </location>
</feature>
<gene>
    <name evidence="3" type="ORF">PQ457_12315</name>
</gene>
<dbReference type="PANTHER" id="PTHR30590:SF2">
    <property type="entry name" value="INNER MEMBRANE PROTEIN"/>
    <property type="match status" value="1"/>
</dbReference>
<organism evidence="3 4">
    <name type="scientific">Novosphingobium humi</name>
    <dbReference type="NCBI Taxonomy" id="2282397"/>
    <lineage>
        <taxon>Bacteria</taxon>
        <taxon>Pseudomonadati</taxon>
        <taxon>Pseudomonadota</taxon>
        <taxon>Alphaproteobacteria</taxon>
        <taxon>Sphingomonadales</taxon>
        <taxon>Sphingomonadaceae</taxon>
        <taxon>Novosphingobium</taxon>
    </lineage>
</organism>
<dbReference type="InterPro" id="IPR052529">
    <property type="entry name" value="Bact_Transport_Assoc"/>
</dbReference>
<keyword evidence="1" id="KW-0472">Membrane</keyword>
<evidence type="ECO:0000313" key="3">
    <source>
        <dbReference type="EMBL" id="WCT79025.1"/>
    </source>
</evidence>
<feature type="transmembrane region" description="Helical" evidence="1">
    <location>
        <begin position="266"/>
        <end position="291"/>
    </location>
</feature>
<proteinExistence type="predicted"/>
<feature type="transmembrane region" description="Helical" evidence="1">
    <location>
        <begin position="81"/>
        <end position="100"/>
    </location>
</feature>
<dbReference type="RefSeq" id="WP_273619317.1">
    <property type="nucleotide sequence ID" value="NZ_CP117417.1"/>
</dbReference>
<protein>
    <submittedName>
        <fullName evidence="3">DUF418 domain-containing protein</fullName>
    </submittedName>
</protein>
<dbReference type="PANTHER" id="PTHR30590">
    <property type="entry name" value="INNER MEMBRANE PROTEIN"/>
    <property type="match status" value="1"/>
</dbReference>
<name>A0ABY7U0G9_9SPHN</name>
<evidence type="ECO:0000313" key="4">
    <source>
        <dbReference type="Proteomes" id="UP001218231"/>
    </source>
</evidence>
<feature type="transmembrane region" description="Helical" evidence="1">
    <location>
        <begin position="230"/>
        <end position="254"/>
    </location>
</feature>
<feature type="transmembrane region" description="Helical" evidence="1">
    <location>
        <begin position="120"/>
        <end position="145"/>
    </location>
</feature>
<dbReference type="Pfam" id="PF04235">
    <property type="entry name" value="DUF418"/>
    <property type="match status" value="1"/>
</dbReference>
<keyword evidence="1" id="KW-1133">Transmembrane helix</keyword>
<accession>A0ABY7U0G9</accession>
<dbReference type="InterPro" id="IPR007349">
    <property type="entry name" value="DUF418"/>
</dbReference>
<dbReference type="Proteomes" id="UP001218231">
    <property type="component" value="Chromosome"/>
</dbReference>
<feature type="transmembrane region" description="Helical" evidence="1">
    <location>
        <begin position="54"/>
        <end position="74"/>
    </location>
</feature>
<feature type="transmembrane region" description="Helical" evidence="1">
    <location>
        <begin position="152"/>
        <end position="177"/>
    </location>
</feature>
<evidence type="ECO:0000256" key="1">
    <source>
        <dbReference type="SAM" id="Phobius"/>
    </source>
</evidence>
<reference evidence="3 4" key="1">
    <citation type="submission" date="2023-02" db="EMBL/GenBank/DDBJ databases">
        <title>Genome sequence of Novosphingobium humi KACC 19094.</title>
        <authorList>
            <person name="Kim S."/>
            <person name="Heo J."/>
            <person name="Kwon S.-W."/>
        </authorList>
    </citation>
    <scope>NUCLEOTIDE SEQUENCE [LARGE SCALE GENOMIC DNA]</scope>
    <source>
        <strain evidence="3 4">KACC 19094</strain>
    </source>
</reference>
<feature type="transmembrane region" description="Helical" evidence="1">
    <location>
        <begin position="12"/>
        <end position="34"/>
    </location>
</feature>
<sequence>MEGRERIISLDLVRGFAVLGIVAVNVAGFAGPRLATLTPAHLVAPHLIGQRGGFAYAPAAPLDEAVFAAILVLFEGKMRALFTMLFGASMLLFIERAEAAGRNGLALQARRLGWLALFGYLHYVLLWWGDILFLYAACGFVALGLCVFSNRALLIGALAGYLLWAVMGALGGLPLVLAEEHMRLGIASAGELGKLNEALADSMAMMRGDVAQAHLGFMAMAHDKLVHAPGWPFVMIFASFGETLPLMLIGMVLYRIGFAQGLASRRVLWGVAALGLGLGLPMALGMAWWAWARHFPPVAMGELMANWAAPQHLLLALAYYALVLLAAPCLLRGGLGERLVAAGRMAFSNYILTSVALSVLFYRAGLFGRIGDAAQMLVVVAVWIAMLGWSKPWLARYRQGPLEWLWRSLVERRALPFKRTAPGV</sequence>
<keyword evidence="4" id="KW-1185">Reference proteome</keyword>
<feature type="transmembrane region" description="Helical" evidence="1">
    <location>
        <begin position="311"/>
        <end position="335"/>
    </location>
</feature>
<feature type="transmembrane region" description="Helical" evidence="1">
    <location>
        <begin position="347"/>
        <end position="367"/>
    </location>
</feature>